<evidence type="ECO:0000256" key="1">
    <source>
        <dbReference type="SAM" id="MobiDB-lite"/>
    </source>
</evidence>
<keyword evidence="2" id="KW-0732">Signal</keyword>
<protein>
    <recommendedName>
        <fullName evidence="3">T20D4.11-like domain-containing protein</fullName>
    </recommendedName>
</protein>
<evidence type="ECO:0000313" key="5">
    <source>
        <dbReference type="Proteomes" id="UP000230233"/>
    </source>
</evidence>
<name>A0A2G5VE40_9PELO</name>
<evidence type="ECO:0000313" key="4">
    <source>
        <dbReference type="EMBL" id="PIC50007.1"/>
    </source>
</evidence>
<keyword evidence="5" id="KW-1185">Reference proteome</keyword>
<dbReference type="Proteomes" id="UP000230233">
    <property type="component" value="Chromosome I"/>
</dbReference>
<feature type="domain" description="T20D4.11-like" evidence="3">
    <location>
        <begin position="29"/>
        <end position="172"/>
    </location>
</feature>
<dbReference type="Pfam" id="PF01579">
    <property type="entry name" value="DUF19"/>
    <property type="match status" value="1"/>
</dbReference>
<dbReference type="OrthoDB" id="5860650at2759"/>
<gene>
    <name evidence="4" type="primary">Cni-Y23H5B.3</name>
    <name evidence="4" type="synonym">Cnig_chr_I.g1078</name>
    <name evidence="4" type="ORF">B9Z55_001078</name>
</gene>
<evidence type="ECO:0000256" key="2">
    <source>
        <dbReference type="SAM" id="SignalP"/>
    </source>
</evidence>
<dbReference type="PANTHER" id="PTHR31897">
    <property type="entry name" value="PROTEIN CBG17011-RELATED"/>
    <property type="match status" value="1"/>
</dbReference>
<comment type="caution">
    <text evidence="4">The sequence shown here is derived from an EMBL/GenBank/DDBJ whole genome shotgun (WGS) entry which is preliminary data.</text>
</comment>
<dbReference type="EMBL" id="PDUG01000001">
    <property type="protein sequence ID" value="PIC50007.1"/>
    <property type="molecule type" value="Genomic_DNA"/>
</dbReference>
<proteinExistence type="predicted"/>
<dbReference type="InterPro" id="IPR002542">
    <property type="entry name" value="T20D4.11-like_dom"/>
</dbReference>
<reference evidence="5" key="1">
    <citation type="submission" date="2017-10" db="EMBL/GenBank/DDBJ databases">
        <title>Rapid genome shrinkage in a self-fertile nematode reveals novel sperm competition proteins.</title>
        <authorList>
            <person name="Yin D."/>
            <person name="Schwarz E.M."/>
            <person name="Thomas C.G."/>
            <person name="Felde R.L."/>
            <person name="Korf I.F."/>
            <person name="Cutter A.D."/>
            <person name="Schartner C.M."/>
            <person name="Ralston E.J."/>
            <person name="Meyer B.J."/>
            <person name="Haag E.S."/>
        </authorList>
    </citation>
    <scope>NUCLEOTIDE SEQUENCE [LARGE SCALE GENOMIC DNA]</scope>
    <source>
        <strain evidence="5">JU1422</strain>
    </source>
</reference>
<sequence length="208" mass="23458">MILSIFLLFLLTSTAFSVSGDCDGHFSYENKCNKLTLEFIAQWVSHRPIPSMKIASNIGDDCIRALSCTKMIDCPEKNQEISKKIADIAEMCTGIYAFGSAFGKCIRIIQSKESSRDYPCLQYWDNVNQSPTCEFFDSDFDCAQMLVENQCGMYALKQMNDNKNFIADFFGCKPSSTINRMESKKMGSSEEDDGSSKEDQIGFLRESE</sequence>
<feature type="signal peptide" evidence="2">
    <location>
        <begin position="1"/>
        <end position="17"/>
    </location>
</feature>
<dbReference type="PANTHER" id="PTHR31897:SF10">
    <property type="entry name" value="DUF19 DOMAIN-CONTAINING PROTEIN"/>
    <property type="match status" value="1"/>
</dbReference>
<accession>A0A2G5VE40</accession>
<evidence type="ECO:0000259" key="3">
    <source>
        <dbReference type="Pfam" id="PF01579"/>
    </source>
</evidence>
<feature type="region of interest" description="Disordered" evidence="1">
    <location>
        <begin position="181"/>
        <end position="208"/>
    </location>
</feature>
<feature type="chain" id="PRO_5013862227" description="T20D4.11-like domain-containing protein" evidence="2">
    <location>
        <begin position="18"/>
        <end position="208"/>
    </location>
</feature>
<dbReference type="AlphaFoldDB" id="A0A2G5VE40"/>
<organism evidence="4 5">
    <name type="scientific">Caenorhabditis nigoni</name>
    <dbReference type="NCBI Taxonomy" id="1611254"/>
    <lineage>
        <taxon>Eukaryota</taxon>
        <taxon>Metazoa</taxon>
        <taxon>Ecdysozoa</taxon>
        <taxon>Nematoda</taxon>
        <taxon>Chromadorea</taxon>
        <taxon>Rhabditida</taxon>
        <taxon>Rhabditina</taxon>
        <taxon>Rhabditomorpha</taxon>
        <taxon>Rhabditoidea</taxon>
        <taxon>Rhabditidae</taxon>
        <taxon>Peloderinae</taxon>
        <taxon>Caenorhabditis</taxon>
    </lineage>
</organism>